<dbReference type="EMBL" id="CP050063">
    <property type="protein sequence ID" value="QIP14867.1"/>
    <property type="molecule type" value="Genomic_DNA"/>
</dbReference>
<protein>
    <submittedName>
        <fullName evidence="1">Uncharacterized protein</fullName>
    </submittedName>
</protein>
<reference evidence="1 2" key="1">
    <citation type="submission" date="2020-03" db="EMBL/GenBank/DDBJ databases">
        <authorList>
            <person name="Kim M.K."/>
        </authorList>
    </citation>
    <scope>NUCLEOTIDE SEQUENCE [LARGE SCALE GENOMIC DNA]</scope>
    <source>
        <strain evidence="1 2">BT328</strain>
    </source>
</reference>
<evidence type="ECO:0000313" key="2">
    <source>
        <dbReference type="Proteomes" id="UP000501802"/>
    </source>
</evidence>
<sequence length="95" mass="11053">MIQPFHVTIDANSDQLDRATFFAGAYQVENFNKNRKILFKIEEFRQLSGKQVQEKPWLNETNWPDYPLWVIADNLADSASYLINTACYKSGLIHD</sequence>
<gene>
    <name evidence="1" type="ORF">G8759_20710</name>
</gene>
<dbReference type="KEGG" id="spib:G8759_20710"/>
<proteinExistence type="predicted"/>
<name>A0A6G9AQW7_9BACT</name>
<keyword evidence="2" id="KW-1185">Reference proteome</keyword>
<evidence type="ECO:0000313" key="1">
    <source>
        <dbReference type="EMBL" id="QIP14867.1"/>
    </source>
</evidence>
<dbReference type="RefSeq" id="WP_167211788.1">
    <property type="nucleotide sequence ID" value="NZ_CP050063.1"/>
</dbReference>
<organism evidence="1 2">
    <name type="scientific">Spirosoma aureum</name>
    <dbReference type="NCBI Taxonomy" id="2692134"/>
    <lineage>
        <taxon>Bacteria</taxon>
        <taxon>Pseudomonadati</taxon>
        <taxon>Bacteroidota</taxon>
        <taxon>Cytophagia</taxon>
        <taxon>Cytophagales</taxon>
        <taxon>Cytophagaceae</taxon>
        <taxon>Spirosoma</taxon>
    </lineage>
</organism>
<dbReference type="AlphaFoldDB" id="A0A6G9AQW7"/>
<dbReference type="Proteomes" id="UP000501802">
    <property type="component" value="Chromosome"/>
</dbReference>
<accession>A0A6G9AQW7</accession>